<feature type="domain" description="HTH araC/xylS-type" evidence="4">
    <location>
        <begin position="191"/>
        <end position="289"/>
    </location>
</feature>
<dbReference type="InterPro" id="IPR018060">
    <property type="entry name" value="HTH_AraC"/>
</dbReference>
<dbReference type="PROSITE" id="PS01124">
    <property type="entry name" value="HTH_ARAC_FAMILY_2"/>
    <property type="match status" value="1"/>
</dbReference>
<dbReference type="GO" id="GO:0003700">
    <property type="term" value="F:DNA-binding transcription factor activity"/>
    <property type="evidence" value="ECO:0007669"/>
    <property type="project" value="InterPro"/>
</dbReference>
<evidence type="ECO:0000313" key="6">
    <source>
        <dbReference type="Proteomes" id="UP000031368"/>
    </source>
</evidence>
<keyword evidence="1" id="KW-0805">Transcription regulation</keyword>
<evidence type="ECO:0000313" key="5">
    <source>
        <dbReference type="EMBL" id="AJD42475.1"/>
    </source>
</evidence>
<dbReference type="AlphaFoldDB" id="A0A0B4X701"/>
<dbReference type="InterPro" id="IPR050204">
    <property type="entry name" value="AraC_XylS_family_regulators"/>
</dbReference>
<name>A0A0B4X701_9HYPH</name>
<dbReference type="Pfam" id="PF12833">
    <property type="entry name" value="HTH_18"/>
    <property type="match status" value="1"/>
</dbReference>
<dbReference type="HOGENOM" id="CLU_000445_88_4_5"/>
<keyword evidence="6" id="KW-1185">Reference proteome</keyword>
<gene>
    <name evidence="5" type="ORF">RGR602_CH03158</name>
</gene>
<dbReference type="SMART" id="SM00342">
    <property type="entry name" value="HTH_ARAC"/>
    <property type="match status" value="1"/>
</dbReference>
<dbReference type="Gene3D" id="1.10.10.60">
    <property type="entry name" value="Homeodomain-like"/>
    <property type="match status" value="1"/>
</dbReference>
<dbReference type="PRINTS" id="PR00032">
    <property type="entry name" value="HTHARAC"/>
</dbReference>
<dbReference type="PANTHER" id="PTHR46796:SF14">
    <property type="entry name" value="TRANSCRIPTIONAL REGULATORY PROTEIN"/>
    <property type="match status" value="1"/>
</dbReference>
<accession>A0A0B4X701</accession>
<dbReference type="PANTHER" id="PTHR46796">
    <property type="entry name" value="HTH-TYPE TRANSCRIPTIONAL ACTIVATOR RHAS-RELATED"/>
    <property type="match status" value="1"/>
</dbReference>
<evidence type="ECO:0000256" key="2">
    <source>
        <dbReference type="ARBA" id="ARBA00023125"/>
    </source>
</evidence>
<reference evidence="5 6" key="1">
    <citation type="submission" date="2013-11" db="EMBL/GenBank/DDBJ databases">
        <title>Complete genome sequence of Rhizobium gallicum bv. gallicum R602.</title>
        <authorList>
            <person name="Bustos P."/>
            <person name="Santamaria R.I."/>
            <person name="Lozano L."/>
            <person name="Acosta J.L."/>
            <person name="Ormeno-Orrillo E."/>
            <person name="Rogel M.A."/>
            <person name="Romero D."/>
            <person name="Cevallos M.A."/>
            <person name="Martinez-Romero E."/>
            <person name="Gonzalez V."/>
        </authorList>
    </citation>
    <scope>NUCLEOTIDE SEQUENCE [LARGE SCALE GENOMIC DNA]</scope>
    <source>
        <strain evidence="5 6">R602</strain>
    </source>
</reference>
<keyword evidence="3" id="KW-0804">Transcription</keyword>
<sequence length="294" mass="32760">MWSEPLFGAGNLRVRDDRSEPLHRASWLNSAITFDHRRWVCREIELRWTAPRHVIVLTEKGRTERTRVSSSNGLVYDGRDRAGAITFVPADVERYGVYREADLSYSALWIDPTADISGSDQLSRMPTLVNGTDPVMAALVSSLCADMARGIRPDAAYVEHLVALLALRVAFLDGHVSPGHRVGPLSRRTLARMDEFIDAQLQGDISLRDLAAVAKMPVDTFARRFKAATGMAPYAYVLERRITRAETLLRATSSPIGNLALALGFASQSHFTSTFRRLRGTTPRAYRSEFLPES</sequence>
<organism evidence="5 6">
    <name type="scientific">Rhizobium gallicum bv. gallicum R602sp</name>
    <dbReference type="NCBI Taxonomy" id="1041138"/>
    <lineage>
        <taxon>Bacteria</taxon>
        <taxon>Pseudomonadati</taxon>
        <taxon>Pseudomonadota</taxon>
        <taxon>Alphaproteobacteria</taxon>
        <taxon>Hyphomicrobiales</taxon>
        <taxon>Rhizobiaceae</taxon>
        <taxon>Rhizobium/Agrobacterium group</taxon>
        <taxon>Rhizobium</taxon>
    </lineage>
</organism>
<protein>
    <submittedName>
        <fullName evidence="5">AraC family transcriptional regulator protein</fullName>
    </submittedName>
</protein>
<evidence type="ECO:0000256" key="1">
    <source>
        <dbReference type="ARBA" id="ARBA00023015"/>
    </source>
</evidence>
<dbReference type="PROSITE" id="PS00041">
    <property type="entry name" value="HTH_ARAC_FAMILY_1"/>
    <property type="match status" value="1"/>
</dbReference>
<dbReference type="SUPFAM" id="SSF46689">
    <property type="entry name" value="Homeodomain-like"/>
    <property type="match status" value="2"/>
</dbReference>
<keyword evidence="2" id="KW-0238">DNA-binding</keyword>
<dbReference type="InterPro" id="IPR018062">
    <property type="entry name" value="HTH_AraC-typ_CS"/>
</dbReference>
<dbReference type="EMBL" id="CP006877">
    <property type="protein sequence ID" value="AJD42475.1"/>
    <property type="molecule type" value="Genomic_DNA"/>
</dbReference>
<dbReference type="GO" id="GO:0043565">
    <property type="term" value="F:sequence-specific DNA binding"/>
    <property type="evidence" value="ECO:0007669"/>
    <property type="project" value="InterPro"/>
</dbReference>
<dbReference type="InterPro" id="IPR009057">
    <property type="entry name" value="Homeodomain-like_sf"/>
</dbReference>
<evidence type="ECO:0000259" key="4">
    <source>
        <dbReference type="PROSITE" id="PS01124"/>
    </source>
</evidence>
<dbReference type="InterPro" id="IPR020449">
    <property type="entry name" value="Tscrpt_reg_AraC-type_HTH"/>
</dbReference>
<proteinExistence type="predicted"/>
<dbReference type="Proteomes" id="UP000031368">
    <property type="component" value="Chromosome"/>
</dbReference>
<evidence type="ECO:0000256" key="3">
    <source>
        <dbReference type="ARBA" id="ARBA00023163"/>
    </source>
</evidence>
<dbReference type="KEGG" id="rga:RGR602_CH03158"/>